<feature type="region of interest" description="Disordered" evidence="1">
    <location>
        <begin position="1"/>
        <end position="31"/>
    </location>
</feature>
<gene>
    <name evidence="2" type="ORF">TU78_01145</name>
</gene>
<accession>A0A0J6GYD1</accession>
<dbReference type="EMBL" id="JYLA01000001">
    <property type="protein sequence ID" value="KMM86625.1"/>
    <property type="molecule type" value="Genomic_DNA"/>
</dbReference>
<dbReference type="AlphaFoldDB" id="A0A0J6GYD1"/>
<evidence type="ECO:0000313" key="2">
    <source>
        <dbReference type="EMBL" id="KMM86625.1"/>
    </source>
</evidence>
<dbReference type="RefSeq" id="WP_048378011.1">
    <property type="nucleotide sequence ID" value="NZ_FNRS01000001.1"/>
</dbReference>
<sequence length="71" mass="7474">MEAKGECESGFEAVQQTFEGSQKPGAGPGGPVSFAAPHCDVNFDFVTTTMGSHVLMDPRAKILAELVYGAR</sequence>
<evidence type="ECO:0000256" key="1">
    <source>
        <dbReference type="SAM" id="MobiDB-lite"/>
    </source>
</evidence>
<comment type="caution">
    <text evidence="2">The sequence shown here is derived from an EMBL/GenBank/DDBJ whole genome shotgun (WGS) entry which is preliminary data.</text>
</comment>
<organism evidence="2 3">
    <name type="scientific">Pseudomonas taetrolens</name>
    <dbReference type="NCBI Taxonomy" id="47884"/>
    <lineage>
        <taxon>Bacteria</taxon>
        <taxon>Pseudomonadati</taxon>
        <taxon>Pseudomonadota</taxon>
        <taxon>Gammaproteobacteria</taxon>
        <taxon>Pseudomonadales</taxon>
        <taxon>Pseudomonadaceae</taxon>
        <taxon>Pseudomonas</taxon>
    </lineage>
</organism>
<name>A0A0J6GYD1_PSETA</name>
<protein>
    <submittedName>
        <fullName evidence="2">Uncharacterized protein</fullName>
    </submittedName>
</protein>
<evidence type="ECO:0000313" key="3">
    <source>
        <dbReference type="Proteomes" id="UP000036395"/>
    </source>
</evidence>
<dbReference type="Proteomes" id="UP000036395">
    <property type="component" value="Unassembled WGS sequence"/>
</dbReference>
<proteinExistence type="predicted"/>
<dbReference type="PATRIC" id="fig|47884.3.peg.625"/>
<reference evidence="2 3" key="1">
    <citation type="submission" date="2015-02" db="EMBL/GenBank/DDBJ databases">
        <title>Pseudomonas helleri sp. nov. and Pseudomonas weihenstephanensis sp. nov., isolated from raw cows milk.</title>
        <authorList>
            <person name="von Neubeck M."/>
            <person name="Huptas C."/>
            <person name="Wenning M."/>
            <person name="Scherer S."/>
        </authorList>
    </citation>
    <scope>NUCLEOTIDE SEQUENCE [LARGE SCALE GENOMIC DNA]</scope>
    <source>
        <strain evidence="2 3">DSM 21104</strain>
    </source>
</reference>